<dbReference type="AlphaFoldDB" id="A0A8H8RZW0"/>
<comment type="caution">
    <text evidence="2">The sequence shown here is derived from an EMBL/GenBank/DDBJ whole genome shotgun (WGS) entry which is preliminary data.</text>
</comment>
<name>A0A8H8RZW0_9HELO</name>
<feature type="compositionally biased region" description="Polar residues" evidence="1">
    <location>
        <begin position="23"/>
        <end position="37"/>
    </location>
</feature>
<protein>
    <submittedName>
        <fullName evidence="2">Uncharacterized protein</fullName>
    </submittedName>
</protein>
<feature type="compositionally biased region" description="Polar residues" evidence="1">
    <location>
        <begin position="71"/>
        <end position="80"/>
    </location>
</feature>
<sequence length="176" mass="19712">MRRALVGNGRGSSLLDIASRQLTKASCTSTATRSKTTGLLHIPKRHNSSFNGPPNPTKSPLQPNTPPLTKLLSQPRTGLTSPWRPAISQLRPFNSTSHLRETSKDAVRDAPKETDRQDLIEKARARREEEEEDQLDEDDGFQRSEKASKAAQVNLSADFRAPRRRRIRQDSGRYGD</sequence>
<dbReference type="EMBL" id="QGMI01000206">
    <property type="protein sequence ID" value="TVY45157.1"/>
    <property type="molecule type" value="Genomic_DNA"/>
</dbReference>
<feature type="compositionally biased region" description="Basic and acidic residues" evidence="1">
    <location>
        <begin position="98"/>
        <end position="128"/>
    </location>
</feature>
<feature type="compositionally biased region" description="Polar residues" evidence="1">
    <location>
        <begin position="48"/>
        <end position="62"/>
    </location>
</feature>
<gene>
    <name evidence="2" type="ORF">LOCC1_G003863</name>
</gene>
<feature type="compositionally biased region" description="Acidic residues" evidence="1">
    <location>
        <begin position="129"/>
        <end position="139"/>
    </location>
</feature>
<keyword evidence="3" id="KW-1185">Reference proteome</keyword>
<organism evidence="2 3">
    <name type="scientific">Lachnellula occidentalis</name>
    <dbReference type="NCBI Taxonomy" id="215460"/>
    <lineage>
        <taxon>Eukaryota</taxon>
        <taxon>Fungi</taxon>
        <taxon>Dikarya</taxon>
        <taxon>Ascomycota</taxon>
        <taxon>Pezizomycotina</taxon>
        <taxon>Leotiomycetes</taxon>
        <taxon>Helotiales</taxon>
        <taxon>Lachnaceae</taxon>
        <taxon>Lachnellula</taxon>
    </lineage>
</organism>
<dbReference type="Proteomes" id="UP000443090">
    <property type="component" value="Unassembled WGS sequence"/>
</dbReference>
<reference evidence="2 3" key="1">
    <citation type="submission" date="2018-05" db="EMBL/GenBank/DDBJ databases">
        <title>Genome sequencing and assembly of the regulated plant pathogen Lachnellula willkommii and related sister species for the development of diagnostic species identification markers.</title>
        <authorList>
            <person name="Giroux E."/>
            <person name="Bilodeau G."/>
        </authorList>
    </citation>
    <scope>NUCLEOTIDE SEQUENCE [LARGE SCALE GENOMIC DNA]</scope>
    <source>
        <strain evidence="2 3">CBS 160.35</strain>
    </source>
</reference>
<feature type="region of interest" description="Disordered" evidence="1">
    <location>
        <begin position="23"/>
        <end position="176"/>
    </location>
</feature>
<evidence type="ECO:0000313" key="2">
    <source>
        <dbReference type="EMBL" id="TVY45157.1"/>
    </source>
</evidence>
<evidence type="ECO:0000313" key="3">
    <source>
        <dbReference type="Proteomes" id="UP000443090"/>
    </source>
</evidence>
<dbReference type="OrthoDB" id="6500128at2759"/>
<accession>A0A8H8RZW0</accession>
<proteinExistence type="predicted"/>
<evidence type="ECO:0000256" key="1">
    <source>
        <dbReference type="SAM" id="MobiDB-lite"/>
    </source>
</evidence>